<protein>
    <submittedName>
        <fullName evidence="1">Uncharacterized protein</fullName>
    </submittedName>
</protein>
<sequence length="67" mass="7643">MLPPFSARTGRHVLYVLLPVCCIDGRCVGLKLPAVEDGGQKKLRPIFKFVITLYKRNKNKMKGNKVW</sequence>
<accession>A0A8S5PBK1</accession>
<organism evidence="1">
    <name type="scientific">Siphoviridae sp. ct0UO21</name>
    <dbReference type="NCBI Taxonomy" id="2825293"/>
    <lineage>
        <taxon>Viruses</taxon>
        <taxon>Duplodnaviria</taxon>
        <taxon>Heunggongvirae</taxon>
        <taxon>Uroviricota</taxon>
        <taxon>Caudoviricetes</taxon>
    </lineage>
</organism>
<name>A0A8S5PBK1_9CAUD</name>
<evidence type="ECO:0000313" key="1">
    <source>
        <dbReference type="EMBL" id="DAE04559.1"/>
    </source>
</evidence>
<dbReference type="EMBL" id="BK015390">
    <property type="protein sequence ID" value="DAE04559.1"/>
    <property type="molecule type" value="Genomic_DNA"/>
</dbReference>
<proteinExistence type="predicted"/>
<reference evidence="1" key="1">
    <citation type="journal article" date="2021" name="Proc. Natl. Acad. Sci. U.S.A.">
        <title>A Catalog of Tens of Thousands of Viruses from Human Metagenomes Reveals Hidden Associations with Chronic Diseases.</title>
        <authorList>
            <person name="Tisza M.J."/>
            <person name="Buck C.B."/>
        </authorList>
    </citation>
    <scope>NUCLEOTIDE SEQUENCE</scope>
    <source>
        <strain evidence="1">Ct0UO21</strain>
    </source>
</reference>